<organism evidence="2 3">
    <name type="scientific">Potamilus streckersoni</name>
    <dbReference type="NCBI Taxonomy" id="2493646"/>
    <lineage>
        <taxon>Eukaryota</taxon>
        <taxon>Metazoa</taxon>
        <taxon>Spiralia</taxon>
        <taxon>Lophotrochozoa</taxon>
        <taxon>Mollusca</taxon>
        <taxon>Bivalvia</taxon>
        <taxon>Autobranchia</taxon>
        <taxon>Heteroconchia</taxon>
        <taxon>Palaeoheterodonta</taxon>
        <taxon>Unionida</taxon>
        <taxon>Unionoidea</taxon>
        <taxon>Unionidae</taxon>
        <taxon>Ambleminae</taxon>
        <taxon>Lampsilini</taxon>
        <taxon>Potamilus</taxon>
    </lineage>
</organism>
<feature type="compositionally biased region" description="Polar residues" evidence="1">
    <location>
        <begin position="1"/>
        <end position="24"/>
    </location>
</feature>
<evidence type="ECO:0000256" key="1">
    <source>
        <dbReference type="SAM" id="MobiDB-lite"/>
    </source>
</evidence>
<reference evidence="2" key="3">
    <citation type="submission" date="2023-05" db="EMBL/GenBank/DDBJ databases">
        <authorList>
            <person name="Smith C.H."/>
        </authorList>
    </citation>
    <scope>NUCLEOTIDE SEQUENCE</scope>
    <source>
        <strain evidence="2">CHS0354</strain>
        <tissue evidence="2">Mantle</tissue>
    </source>
</reference>
<evidence type="ECO:0000313" key="2">
    <source>
        <dbReference type="EMBL" id="KAK3598236.1"/>
    </source>
</evidence>
<name>A0AAE0SUA1_9BIVA</name>
<feature type="region of interest" description="Disordered" evidence="1">
    <location>
        <begin position="1"/>
        <end position="103"/>
    </location>
</feature>
<proteinExistence type="predicted"/>
<feature type="compositionally biased region" description="Basic residues" evidence="1">
    <location>
        <begin position="37"/>
        <end position="52"/>
    </location>
</feature>
<dbReference type="Proteomes" id="UP001195483">
    <property type="component" value="Unassembled WGS sequence"/>
</dbReference>
<reference evidence="2" key="1">
    <citation type="journal article" date="2021" name="Genome Biol. Evol.">
        <title>A High-Quality Reference Genome for a Parasitic Bivalve with Doubly Uniparental Inheritance (Bivalvia: Unionida).</title>
        <authorList>
            <person name="Smith C.H."/>
        </authorList>
    </citation>
    <scope>NUCLEOTIDE SEQUENCE</scope>
    <source>
        <strain evidence="2">CHS0354</strain>
    </source>
</reference>
<dbReference type="PROSITE" id="PS50096">
    <property type="entry name" value="IQ"/>
    <property type="match status" value="1"/>
</dbReference>
<protein>
    <submittedName>
        <fullName evidence="2">Uncharacterized protein</fullName>
    </submittedName>
</protein>
<comment type="caution">
    <text evidence="2">The sequence shown here is derived from an EMBL/GenBank/DDBJ whole genome shotgun (WGS) entry which is preliminary data.</text>
</comment>
<dbReference type="EMBL" id="JAEAOA010000111">
    <property type="protein sequence ID" value="KAK3598236.1"/>
    <property type="molecule type" value="Genomic_DNA"/>
</dbReference>
<gene>
    <name evidence="2" type="ORF">CHS0354_001057</name>
</gene>
<sequence>MAGQIQVWQLGSIPPSSGNGQHLTTLVKLNRQESQHHIHCRTSHSPGKKKTRLGATEKKKLTKTRRPLGQEERIKRTQTSSRGHSVKRKKKRRRSLYTDGKLR</sequence>
<keyword evidence="3" id="KW-1185">Reference proteome</keyword>
<dbReference type="AlphaFoldDB" id="A0AAE0SUA1"/>
<accession>A0AAE0SUA1</accession>
<reference evidence="2" key="2">
    <citation type="journal article" date="2021" name="Genome Biol. Evol.">
        <title>Developing a high-quality reference genome for a parasitic bivalve with doubly uniparental inheritance (Bivalvia: Unionida).</title>
        <authorList>
            <person name="Smith C.H."/>
        </authorList>
    </citation>
    <scope>NUCLEOTIDE SEQUENCE</scope>
    <source>
        <strain evidence="2">CHS0354</strain>
        <tissue evidence="2">Mantle</tissue>
    </source>
</reference>
<evidence type="ECO:0000313" key="3">
    <source>
        <dbReference type="Proteomes" id="UP001195483"/>
    </source>
</evidence>
<feature type="compositionally biased region" description="Basic residues" evidence="1">
    <location>
        <begin position="84"/>
        <end position="95"/>
    </location>
</feature>